<name>A0A1H6DAN4_9GAMM</name>
<feature type="transmembrane region" description="Helical" evidence="7">
    <location>
        <begin position="170"/>
        <end position="191"/>
    </location>
</feature>
<comment type="function">
    <text evidence="7">Part of the tripartite ATP-independent periplasmic (TRAP) transport system.</text>
</comment>
<dbReference type="PANTHER" id="PTHR33362:SF5">
    <property type="entry name" value="C4-DICARBOXYLATE TRAP TRANSPORTER LARGE PERMEASE PROTEIN DCTM"/>
    <property type="match status" value="1"/>
</dbReference>
<evidence type="ECO:0000256" key="5">
    <source>
        <dbReference type="ARBA" id="ARBA00022989"/>
    </source>
</evidence>
<comment type="similarity">
    <text evidence="7">Belongs to the TRAP transporter large permease family.</text>
</comment>
<evidence type="ECO:0000256" key="2">
    <source>
        <dbReference type="ARBA" id="ARBA00022475"/>
    </source>
</evidence>
<dbReference type="Proteomes" id="UP000236745">
    <property type="component" value="Unassembled WGS sequence"/>
</dbReference>
<protein>
    <recommendedName>
        <fullName evidence="7">TRAP transporter large permease protein</fullName>
    </recommendedName>
</protein>
<feature type="transmembrane region" description="Helical" evidence="7">
    <location>
        <begin position="276"/>
        <end position="298"/>
    </location>
</feature>
<keyword evidence="7" id="KW-0813">Transport</keyword>
<keyword evidence="4 7" id="KW-0812">Transmembrane</keyword>
<evidence type="ECO:0000256" key="1">
    <source>
        <dbReference type="ARBA" id="ARBA00004429"/>
    </source>
</evidence>
<feature type="transmembrane region" description="Helical" evidence="7">
    <location>
        <begin position="244"/>
        <end position="264"/>
    </location>
</feature>
<feature type="transmembrane region" description="Helical" evidence="7">
    <location>
        <begin position="220"/>
        <end position="238"/>
    </location>
</feature>
<feature type="domain" description="TRAP C4-dicarboxylate transport system permease DctM subunit" evidence="8">
    <location>
        <begin position="8"/>
        <end position="421"/>
    </location>
</feature>
<gene>
    <name evidence="9" type="ORF">SAMN05444390_105326</name>
</gene>
<evidence type="ECO:0000256" key="6">
    <source>
        <dbReference type="ARBA" id="ARBA00023136"/>
    </source>
</evidence>
<keyword evidence="6 7" id="KW-0472">Membrane</keyword>
<feature type="transmembrane region" description="Helical" evidence="7">
    <location>
        <begin position="318"/>
        <end position="346"/>
    </location>
</feature>
<dbReference type="EMBL" id="FNVQ01000005">
    <property type="protein sequence ID" value="SEG82174.1"/>
    <property type="molecule type" value="Genomic_DNA"/>
</dbReference>
<organism evidence="9 10">
    <name type="scientific">Marinobacterium lutimaris</name>
    <dbReference type="NCBI Taxonomy" id="568106"/>
    <lineage>
        <taxon>Bacteria</taxon>
        <taxon>Pseudomonadati</taxon>
        <taxon>Pseudomonadota</taxon>
        <taxon>Gammaproteobacteria</taxon>
        <taxon>Oceanospirillales</taxon>
        <taxon>Oceanospirillaceae</taxon>
        <taxon>Marinobacterium</taxon>
    </lineage>
</organism>
<evidence type="ECO:0000256" key="3">
    <source>
        <dbReference type="ARBA" id="ARBA00022519"/>
    </source>
</evidence>
<feature type="transmembrane region" description="Helical" evidence="7">
    <location>
        <begin position="54"/>
        <end position="74"/>
    </location>
</feature>
<dbReference type="InterPro" id="IPR010656">
    <property type="entry name" value="DctM"/>
</dbReference>
<feature type="transmembrane region" description="Helical" evidence="7">
    <location>
        <begin position="6"/>
        <end position="34"/>
    </location>
</feature>
<feature type="transmembrane region" description="Helical" evidence="7">
    <location>
        <begin position="358"/>
        <end position="384"/>
    </location>
</feature>
<sequence>MSWLILSGSLIVLLGTGALLGAALGLTGFILLHFQANGATALAINSAWNLLTEFTLSAVPLFIMLGDILLASGVSTRVYNGLTPLFRCMPGQLLHTNIAVCTLFGAVSGSSTSTAAAIGSVSYPELKKRGYDPAAVVGSLAAGGTLGLLIPPSLSLLIYGATQDVSIGRLFLAGLLPGLMISSGFLLWIYLRSRFGSSHIAPEHGEGFSWRDTGAGLLQIWPLPILIFFVLGTIYMGIATPTEAAAMGVGVSIVIGFLWGDLTWRELWNAFKRSSIMFSCIAMILVGTVILAQAVSLLGLPRGAVDMIAELGLGRYGVLLMVVLVYLVLGCFFDGISLLLMTLPITFPMVVSLGFDPVWFGIIVTLLMEVGMITPPVGLNLFVLSSITKGEVGVPSAAYAAMPYWVILLVAVGLLTLFPQIALWLPEVFS</sequence>
<evidence type="ECO:0000256" key="4">
    <source>
        <dbReference type="ARBA" id="ARBA00022692"/>
    </source>
</evidence>
<evidence type="ECO:0000313" key="9">
    <source>
        <dbReference type="EMBL" id="SEG82174.1"/>
    </source>
</evidence>
<dbReference type="NCBIfam" id="TIGR00786">
    <property type="entry name" value="dctM"/>
    <property type="match status" value="1"/>
</dbReference>
<keyword evidence="5 7" id="KW-1133">Transmembrane helix</keyword>
<feature type="transmembrane region" description="Helical" evidence="7">
    <location>
        <begin position="404"/>
        <end position="425"/>
    </location>
</feature>
<evidence type="ECO:0000256" key="7">
    <source>
        <dbReference type="RuleBase" id="RU369079"/>
    </source>
</evidence>
<dbReference type="OrthoDB" id="9796052at2"/>
<reference evidence="9 10" key="1">
    <citation type="submission" date="2016-10" db="EMBL/GenBank/DDBJ databases">
        <authorList>
            <person name="de Groot N.N."/>
        </authorList>
    </citation>
    <scope>NUCLEOTIDE SEQUENCE [LARGE SCALE GENOMIC DNA]</scope>
    <source>
        <strain evidence="9 10">DSM 22012</strain>
    </source>
</reference>
<keyword evidence="10" id="KW-1185">Reference proteome</keyword>
<accession>A0A1H6DAN4</accession>
<feature type="transmembrane region" description="Helical" evidence="7">
    <location>
        <begin position="94"/>
        <end position="118"/>
    </location>
</feature>
<dbReference type="RefSeq" id="WP_104005142.1">
    <property type="nucleotide sequence ID" value="NZ_FNVQ01000005.1"/>
</dbReference>
<dbReference type="GO" id="GO:0005886">
    <property type="term" value="C:plasma membrane"/>
    <property type="evidence" value="ECO:0007669"/>
    <property type="project" value="UniProtKB-SubCell"/>
</dbReference>
<dbReference type="Pfam" id="PF06808">
    <property type="entry name" value="DctM"/>
    <property type="match status" value="1"/>
</dbReference>
<keyword evidence="2" id="KW-1003">Cell membrane</keyword>
<dbReference type="PANTHER" id="PTHR33362">
    <property type="entry name" value="SIALIC ACID TRAP TRANSPORTER PERMEASE PROTEIN SIAT-RELATED"/>
    <property type="match status" value="1"/>
</dbReference>
<evidence type="ECO:0000259" key="8">
    <source>
        <dbReference type="Pfam" id="PF06808"/>
    </source>
</evidence>
<dbReference type="PIRSF" id="PIRSF006066">
    <property type="entry name" value="HI0050"/>
    <property type="match status" value="1"/>
</dbReference>
<evidence type="ECO:0000313" key="10">
    <source>
        <dbReference type="Proteomes" id="UP000236745"/>
    </source>
</evidence>
<proteinExistence type="inferred from homology"/>
<comment type="subunit">
    <text evidence="7">The complex comprises the extracytoplasmic solute receptor protein and the two transmembrane proteins.</text>
</comment>
<dbReference type="InterPro" id="IPR004681">
    <property type="entry name" value="TRAP_DctM"/>
</dbReference>
<comment type="subcellular location">
    <subcellularLocation>
        <location evidence="1 7">Cell inner membrane</location>
        <topology evidence="1 7">Multi-pass membrane protein</topology>
    </subcellularLocation>
</comment>
<dbReference type="AlphaFoldDB" id="A0A1H6DAN4"/>
<dbReference type="GO" id="GO:0022857">
    <property type="term" value="F:transmembrane transporter activity"/>
    <property type="evidence" value="ECO:0007669"/>
    <property type="project" value="UniProtKB-UniRule"/>
</dbReference>
<feature type="transmembrane region" description="Helical" evidence="7">
    <location>
        <begin position="130"/>
        <end position="150"/>
    </location>
</feature>
<keyword evidence="3 7" id="KW-0997">Cell inner membrane</keyword>